<proteinExistence type="predicted"/>
<dbReference type="Proteomes" id="UP001259832">
    <property type="component" value="Unassembled WGS sequence"/>
</dbReference>
<organism evidence="1 2">
    <name type="scientific">Phytophthora citrophthora</name>
    <dbReference type="NCBI Taxonomy" id="4793"/>
    <lineage>
        <taxon>Eukaryota</taxon>
        <taxon>Sar</taxon>
        <taxon>Stramenopiles</taxon>
        <taxon>Oomycota</taxon>
        <taxon>Peronosporomycetes</taxon>
        <taxon>Peronosporales</taxon>
        <taxon>Peronosporaceae</taxon>
        <taxon>Phytophthora</taxon>
    </lineage>
</organism>
<reference evidence="1" key="1">
    <citation type="submission" date="2023-08" db="EMBL/GenBank/DDBJ databases">
        <title>Reference Genome Resource for the Citrus Pathogen Phytophthora citrophthora.</title>
        <authorList>
            <person name="Moller H."/>
            <person name="Coetzee B."/>
            <person name="Rose L.J."/>
            <person name="Van Niekerk J.M."/>
        </authorList>
    </citation>
    <scope>NUCLEOTIDE SEQUENCE</scope>
    <source>
        <strain evidence="1">STE-U-9442</strain>
    </source>
</reference>
<protein>
    <submittedName>
        <fullName evidence="1">Uncharacterized protein</fullName>
    </submittedName>
</protein>
<accession>A0AAD9GXE9</accession>
<comment type="caution">
    <text evidence="1">The sequence shown here is derived from an EMBL/GenBank/DDBJ whole genome shotgun (WGS) entry which is preliminary data.</text>
</comment>
<dbReference type="AlphaFoldDB" id="A0AAD9GXE9"/>
<sequence>MGWNEALNPVTDFFCFRLAPSVSTGARGGSARRRSHDSESLVPACIAYPGARQALSDGILARPTSRRRLADLSLDHQARSGTFVSIAGVAVGYRAGSIFKAQVHKTDPD</sequence>
<evidence type="ECO:0000313" key="1">
    <source>
        <dbReference type="EMBL" id="KAK1946369.1"/>
    </source>
</evidence>
<evidence type="ECO:0000313" key="2">
    <source>
        <dbReference type="Proteomes" id="UP001259832"/>
    </source>
</evidence>
<gene>
    <name evidence="1" type="ORF">P3T76_001922</name>
</gene>
<dbReference type="EMBL" id="JASMQC010000003">
    <property type="protein sequence ID" value="KAK1946369.1"/>
    <property type="molecule type" value="Genomic_DNA"/>
</dbReference>
<name>A0AAD9GXE9_9STRA</name>
<keyword evidence="2" id="KW-1185">Reference proteome</keyword>